<keyword evidence="1" id="KW-0238">DNA-binding</keyword>
<dbReference type="RefSeq" id="WP_156274671.1">
    <property type="nucleotide sequence ID" value="NZ_CP046244.1"/>
</dbReference>
<feature type="domain" description="HTH cro/C1-type" evidence="2">
    <location>
        <begin position="14"/>
        <end position="60"/>
    </location>
</feature>
<dbReference type="SMART" id="SM00530">
    <property type="entry name" value="HTH_XRE"/>
    <property type="match status" value="1"/>
</dbReference>
<name>A0A6I5ZTT9_9FIRM</name>
<dbReference type="Pfam" id="PF01381">
    <property type="entry name" value="HTH_3"/>
    <property type="match status" value="1"/>
</dbReference>
<dbReference type="CDD" id="cd00093">
    <property type="entry name" value="HTH_XRE"/>
    <property type="match status" value="1"/>
</dbReference>
<dbReference type="InterPro" id="IPR050807">
    <property type="entry name" value="TransReg_Diox_bact_type"/>
</dbReference>
<dbReference type="AlphaFoldDB" id="A0A6I5ZTT9"/>
<evidence type="ECO:0000313" key="3">
    <source>
        <dbReference type="EMBL" id="QGP93344.1"/>
    </source>
</evidence>
<dbReference type="PROSITE" id="PS50943">
    <property type="entry name" value="HTH_CROC1"/>
    <property type="match status" value="1"/>
</dbReference>
<evidence type="ECO:0000256" key="1">
    <source>
        <dbReference type="ARBA" id="ARBA00023125"/>
    </source>
</evidence>
<dbReference type="GO" id="GO:0003700">
    <property type="term" value="F:DNA-binding transcription factor activity"/>
    <property type="evidence" value="ECO:0007669"/>
    <property type="project" value="TreeGrafter"/>
</dbReference>
<keyword evidence="4" id="KW-1185">Reference proteome</keyword>
<dbReference type="GO" id="GO:0005829">
    <property type="term" value="C:cytosol"/>
    <property type="evidence" value="ECO:0007669"/>
    <property type="project" value="TreeGrafter"/>
</dbReference>
<dbReference type="PANTHER" id="PTHR46797">
    <property type="entry name" value="HTH-TYPE TRANSCRIPTIONAL REGULATOR"/>
    <property type="match status" value="1"/>
</dbReference>
<accession>A0A6I5ZTT9</accession>
<dbReference type="GO" id="GO:0003677">
    <property type="term" value="F:DNA binding"/>
    <property type="evidence" value="ECO:0007669"/>
    <property type="project" value="UniProtKB-KW"/>
</dbReference>
<reference evidence="3 4" key="1">
    <citation type="submission" date="2019-11" db="EMBL/GenBank/DDBJ databases">
        <title>Genome sequence of Moorella glycerini DSM11254.</title>
        <authorList>
            <person name="Poehlein A."/>
            <person name="Boeer T."/>
            <person name="Daniel R."/>
        </authorList>
    </citation>
    <scope>NUCLEOTIDE SEQUENCE [LARGE SCALE GENOMIC DNA]</scope>
    <source>
        <strain evidence="3 4">DSM 11254</strain>
    </source>
</reference>
<sequence length="67" mass="7258">MSTLSQRLIELRGNLSQAELARKAGVPQSAISNIENGKRIPRIDTLQKIALALGVRTSDLLDEDNAS</sequence>
<protein>
    <submittedName>
        <fullName evidence="3">Helix-turn-helix protein</fullName>
    </submittedName>
</protein>
<dbReference type="InterPro" id="IPR010982">
    <property type="entry name" value="Lambda_DNA-bd_dom_sf"/>
</dbReference>
<dbReference type="EMBL" id="CP046244">
    <property type="protein sequence ID" value="QGP93344.1"/>
    <property type="molecule type" value="Genomic_DNA"/>
</dbReference>
<proteinExistence type="predicted"/>
<dbReference type="PANTHER" id="PTHR46797:SF1">
    <property type="entry name" value="METHYLPHOSPHONATE SYNTHASE"/>
    <property type="match status" value="1"/>
</dbReference>
<gene>
    <name evidence="3" type="ORF">MGLY_27510</name>
</gene>
<evidence type="ECO:0000259" key="2">
    <source>
        <dbReference type="PROSITE" id="PS50943"/>
    </source>
</evidence>
<evidence type="ECO:0000313" key="4">
    <source>
        <dbReference type="Proteomes" id="UP000425916"/>
    </source>
</evidence>
<dbReference type="OrthoDB" id="1725572at2"/>
<dbReference type="Gene3D" id="1.10.260.40">
    <property type="entry name" value="lambda repressor-like DNA-binding domains"/>
    <property type="match status" value="1"/>
</dbReference>
<organism evidence="3 4">
    <name type="scientific">Neomoorella glycerini</name>
    <dbReference type="NCBI Taxonomy" id="55779"/>
    <lineage>
        <taxon>Bacteria</taxon>
        <taxon>Bacillati</taxon>
        <taxon>Bacillota</taxon>
        <taxon>Clostridia</taxon>
        <taxon>Neomoorellales</taxon>
        <taxon>Neomoorellaceae</taxon>
        <taxon>Neomoorella</taxon>
    </lineage>
</organism>
<dbReference type="SUPFAM" id="SSF47413">
    <property type="entry name" value="lambda repressor-like DNA-binding domains"/>
    <property type="match status" value="1"/>
</dbReference>
<dbReference type="InterPro" id="IPR001387">
    <property type="entry name" value="Cro/C1-type_HTH"/>
</dbReference>
<dbReference type="Proteomes" id="UP000425916">
    <property type="component" value="Chromosome"/>
</dbReference>